<dbReference type="GO" id="GO:0006508">
    <property type="term" value="P:proteolysis"/>
    <property type="evidence" value="ECO:0007669"/>
    <property type="project" value="InterPro"/>
</dbReference>
<dbReference type="InterPro" id="IPR001375">
    <property type="entry name" value="Peptidase_S9_cat"/>
</dbReference>
<dbReference type="GO" id="GO:0004252">
    <property type="term" value="F:serine-type endopeptidase activity"/>
    <property type="evidence" value="ECO:0007669"/>
    <property type="project" value="TreeGrafter"/>
</dbReference>
<proteinExistence type="predicted"/>
<dbReference type="OrthoDB" id="9812921at2"/>
<dbReference type="EMBL" id="SMFN01000035">
    <property type="protein sequence ID" value="TDE00060.1"/>
    <property type="molecule type" value="Genomic_DNA"/>
</dbReference>
<keyword evidence="1" id="KW-0378">Hydrolase</keyword>
<dbReference type="Gene3D" id="2.120.10.30">
    <property type="entry name" value="TolB, C-terminal domain"/>
    <property type="match status" value="1"/>
</dbReference>
<dbReference type="Pfam" id="PF00326">
    <property type="entry name" value="Peptidase_S9"/>
    <property type="match status" value="1"/>
</dbReference>
<dbReference type="Gene3D" id="3.40.50.1820">
    <property type="entry name" value="alpha/beta hydrolase"/>
    <property type="match status" value="1"/>
</dbReference>
<dbReference type="InterPro" id="IPR011042">
    <property type="entry name" value="6-blade_b-propeller_TolB-like"/>
</dbReference>
<dbReference type="PANTHER" id="PTHR42776">
    <property type="entry name" value="SERINE PEPTIDASE S9 FAMILY MEMBER"/>
    <property type="match status" value="1"/>
</dbReference>
<dbReference type="InterPro" id="IPR029058">
    <property type="entry name" value="AB_hydrolase_fold"/>
</dbReference>
<name>A0A4R5CLG4_9FLAO</name>
<keyword evidence="4" id="KW-1185">Reference proteome</keyword>
<evidence type="ECO:0000313" key="3">
    <source>
        <dbReference type="EMBL" id="TDE00060.1"/>
    </source>
</evidence>
<protein>
    <submittedName>
        <fullName evidence="3">S9 family peptidase</fullName>
    </submittedName>
</protein>
<reference evidence="3 4" key="1">
    <citation type="submission" date="2019-03" db="EMBL/GenBank/DDBJ databases">
        <title>Flavobacterium LB-D12 sp. nov., isolated from arctic soil.</title>
        <authorList>
            <person name="Chaudhary D.K."/>
        </authorList>
    </citation>
    <scope>NUCLEOTIDE SEQUENCE [LARGE SCALE GENOMIC DNA]</scope>
    <source>
        <strain evidence="3 4">LB-D12</strain>
    </source>
</reference>
<dbReference type="PANTHER" id="PTHR42776:SF4">
    <property type="entry name" value="ACYLAMINO-ACID-RELEASING ENZYME"/>
    <property type="match status" value="1"/>
</dbReference>
<evidence type="ECO:0000313" key="4">
    <source>
        <dbReference type="Proteomes" id="UP000294644"/>
    </source>
</evidence>
<evidence type="ECO:0000256" key="1">
    <source>
        <dbReference type="ARBA" id="ARBA00022801"/>
    </source>
</evidence>
<organism evidence="3 4">
    <name type="scientific">Flavobacterium sandaracinum</name>
    <dbReference type="NCBI Taxonomy" id="2541733"/>
    <lineage>
        <taxon>Bacteria</taxon>
        <taxon>Pseudomonadati</taxon>
        <taxon>Bacteroidota</taxon>
        <taxon>Flavobacteriia</taxon>
        <taxon>Flavobacteriales</taxon>
        <taxon>Flavobacteriaceae</taxon>
        <taxon>Flavobacterium</taxon>
    </lineage>
</organism>
<dbReference type="AlphaFoldDB" id="A0A4R5CLG4"/>
<feature type="domain" description="Peptidase S9 prolyl oligopeptidase catalytic" evidence="2">
    <location>
        <begin position="678"/>
        <end position="848"/>
    </location>
</feature>
<dbReference type="Proteomes" id="UP000294644">
    <property type="component" value="Unassembled WGS sequence"/>
</dbReference>
<dbReference type="SUPFAM" id="SSF82171">
    <property type="entry name" value="DPP6 N-terminal domain-like"/>
    <property type="match status" value="1"/>
</dbReference>
<accession>A0A4R5CLG4</accession>
<gene>
    <name evidence="3" type="ORF">E0F91_17075</name>
</gene>
<evidence type="ECO:0000259" key="2">
    <source>
        <dbReference type="Pfam" id="PF00326"/>
    </source>
</evidence>
<sequence>MTTRYFSYLFLFSLMSTCQLVGQVSHKKQLTEKEYDKWGTLGIKALSDNGKWASYEMTYKNQNDTLFLQSTNTKMSFSFPRGRDSRFAGENLFAYMVGDELRIYNLINHKNIIIKDVLSYDLTAGQKCIITLHKGNVLQVHNMDGKLVERMEHVNEYKINSDCTALVFTYKSGNEYLVESIKLSHYKHTVLSRSNTPFSRFTWQENGNTVAFANGSLLYYYQFDTNRLLSLDIPKEDGNNLIEIARGSLNPITIADDGKKVFFSTTKTSAGIPKKNEEKVEVWNGNDASLYPAQQALETSPIPKLTVWFPLENSYKVLSNEIEFRARLNATNDYVILSNPYSYGLQTKYYEEVDYYIKNVHTGSEKLFLKQQSHDPNQLCFSPTTNLIAYYRDKNWWLYNPEKDTTINLTKRIETIWDNSHEVPHQFRAYGCAGWTSDGKSILINDAYDIWKVSLEGFRAVRLTRGKEEQKIYRISKMEYEKIKLRGYETGGLRALFDLQKNSMLEVVNTLDWSMGYETYNSGTGLKIVAYDDMYFNGIKKSKNNCYLYSSQTFSQPPQIEFSSSAKSKSKTLFKSNKQHAEYFCGKSKLIHYSNSEGKKLKGALFFPAPFDASKTYPMIVSIYDQQSKKLHHYSNPTLSNEDGFAISNYTSSGYFVLLPDITYTVGAPGLSALDCVTAAVKTVIANENVDPGKIGLIGHSFGGYETDFIITQTDIFATAVSGAGMSNIVGRYFEIGKSITGQSEMWRFENQQFRMGSSYFRNKQAYWKNNPINESDNVKTPLLQWAGKKDRVIPYEQSVSFYLALRRLGIPTILLIYPDEVHSIEKTENQKDLSLRIAQWFDFYLKDKKDIRWINAGTIIQK</sequence>
<comment type="caution">
    <text evidence="3">The sequence shown here is derived from an EMBL/GenBank/DDBJ whole genome shotgun (WGS) entry which is preliminary data.</text>
</comment>
<dbReference type="SUPFAM" id="SSF53474">
    <property type="entry name" value="alpha/beta-Hydrolases"/>
    <property type="match status" value="1"/>
</dbReference>